<evidence type="ECO:0000313" key="2">
    <source>
        <dbReference type="EMBL" id="QJH95178.1"/>
    </source>
</evidence>
<dbReference type="EMBL" id="MT144614">
    <property type="protein sequence ID" value="QJH95178.1"/>
    <property type="molecule type" value="Genomic_DNA"/>
</dbReference>
<dbReference type="AlphaFoldDB" id="A0A6H1ZAH1"/>
<name>A0A6H1ZAH1_9ZZZZ</name>
<dbReference type="EMBL" id="MT143976">
    <property type="protein sequence ID" value="QJA44431.1"/>
    <property type="molecule type" value="Genomic_DNA"/>
</dbReference>
<reference evidence="1" key="1">
    <citation type="submission" date="2020-03" db="EMBL/GenBank/DDBJ databases">
        <title>The deep terrestrial virosphere.</title>
        <authorList>
            <person name="Holmfeldt K."/>
            <person name="Nilsson E."/>
            <person name="Simone D."/>
            <person name="Lopez-Fernandez M."/>
            <person name="Wu X."/>
            <person name="de Brujin I."/>
            <person name="Lundin D."/>
            <person name="Andersson A."/>
            <person name="Bertilsson S."/>
            <person name="Dopson M."/>
        </authorList>
    </citation>
    <scope>NUCLEOTIDE SEQUENCE</scope>
    <source>
        <strain evidence="1">TM448A00108</strain>
        <strain evidence="2">TM448B00355</strain>
    </source>
</reference>
<organism evidence="1">
    <name type="scientific">viral metagenome</name>
    <dbReference type="NCBI Taxonomy" id="1070528"/>
    <lineage>
        <taxon>unclassified sequences</taxon>
        <taxon>metagenomes</taxon>
        <taxon>organismal metagenomes</taxon>
    </lineage>
</organism>
<proteinExistence type="predicted"/>
<accession>A0A6H1ZAH1</accession>
<protein>
    <submittedName>
        <fullName evidence="1">Uncharacterized protein</fullName>
    </submittedName>
</protein>
<evidence type="ECO:0000313" key="1">
    <source>
        <dbReference type="EMBL" id="QJA44431.1"/>
    </source>
</evidence>
<sequence length="75" mass="8868">MASRPELIQMCLELDIDWCGLSIQELTEEIRKEADRRFNKRYPISTKNLSKTLRKFLVKEYDYVMKDKGGKNVAI</sequence>
<gene>
    <name evidence="1" type="ORF">TM448A00108_0058</name>
    <name evidence="2" type="ORF">TM448B00355_0031</name>
</gene>